<proteinExistence type="predicted"/>
<dbReference type="EMBL" id="JACXSI010000031">
    <property type="protein sequence ID" value="MBD3109239.1"/>
    <property type="molecule type" value="Genomic_DNA"/>
</dbReference>
<dbReference type="RefSeq" id="WP_190998778.1">
    <property type="nucleotide sequence ID" value="NZ_JACXSI010000031.1"/>
</dbReference>
<feature type="transmembrane region" description="Helical" evidence="6">
    <location>
        <begin position="373"/>
        <end position="398"/>
    </location>
</feature>
<keyword evidence="2" id="KW-1003">Cell membrane</keyword>
<reference evidence="8" key="1">
    <citation type="submission" date="2020-09" db="EMBL/GenBank/DDBJ databases">
        <title>Bacillus faecalis sp. nov., a moderately halophilic bacterium isolated from cow faeces.</title>
        <authorList>
            <person name="Jiang L."/>
            <person name="Lee J."/>
        </authorList>
    </citation>
    <scope>NUCLEOTIDE SEQUENCE</scope>
    <source>
        <strain evidence="8">AGMB 02131</strain>
    </source>
</reference>
<feature type="transmembrane region" description="Helical" evidence="6">
    <location>
        <begin position="742"/>
        <end position="763"/>
    </location>
</feature>
<name>A0A927HBR4_9BACI</name>
<sequence length="782" mass="88857">MLLKNVFKTIKKKWMQLLAIGLIIILSSATYTTMYYALSGIEEPTEKYLEDYQQEDFSVEMLNVLTNNELQNAQYNSLIKQGIFTLSEIKRADPPLFNELIEKRQEQFTAAFSDIAVELRESKKIQYKLDNQNHSALLLKDADKINLSYIEQGNKPEQPNEIAIDKTYAKKNDLRIGDTLTIQHKTYTISGFVLFPDYTLLVFDNSLNMDTAKQTVILMTDNDYETIYEREQFRLAGIQLSDADVNTAFDEQQLPFVTQIVDTTGNMRSGAIYDELTQSKTTVIGLSIFITGIAIIMIAIMIYNILQNERGQIGILKALGYSRVRIAAPYLLLILMYAFIMLLLGYGVGVNLAEPVKNLYLDFYLLPEVPIRQLPSVFITAILVPLTFFALVFGFILWKILREGALQLLNPQQSQSINRLSRMVSRLLVSAKGSTKFKYLQAIRSTGSFIIFFLGLMFATMLITLSFMLTGLVDRMTVGYLEKVDFEYIAYVDVSKTAPAIQNGEESFLTYPYAKVNKKIITLQGLQENNRLYQLYDTDNQNITALLSKGVIITQPLSLTEELSVGDTVKITVNDRQIEKPIVGIVDDYTGNQIIMDIKELSLFLSNGQSDKLYSGIYSKKSISDEHYLSVSSKKSMLDLSASMSEYMLLMTNILIGGAAIIAASILFVLTSFTVEKNYYAISLLKVMGYTKREVNAMILNSYYVYALICYAISIPISLMTIRAVVNLFANEYNLVLPLEYHWIYILYTFVILSIVFLISTWVSRRKINRIPLQEVLKQYNG</sequence>
<comment type="subcellular location">
    <subcellularLocation>
        <location evidence="1">Cell membrane</location>
        <topology evidence="1">Multi-pass membrane protein</topology>
    </subcellularLocation>
</comment>
<keyword evidence="3 6" id="KW-0812">Transmembrane</keyword>
<dbReference type="PANTHER" id="PTHR30287:SF2">
    <property type="entry name" value="BLL1001 PROTEIN"/>
    <property type="match status" value="1"/>
</dbReference>
<evidence type="ECO:0000313" key="8">
    <source>
        <dbReference type="EMBL" id="MBD3109239.1"/>
    </source>
</evidence>
<dbReference type="Proteomes" id="UP000602076">
    <property type="component" value="Unassembled WGS sequence"/>
</dbReference>
<feature type="domain" description="ABC3 transporter permease C-terminal" evidence="7">
    <location>
        <begin position="654"/>
        <end position="772"/>
    </location>
</feature>
<protein>
    <submittedName>
        <fullName evidence="8">ABC transporter permease</fullName>
    </submittedName>
</protein>
<gene>
    <name evidence="8" type="ORF">IEO70_12870</name>
</gene>
<dbReference type="InterPro" id="IPR003838">
    <property type="entry name" value="ABC3_permease_C"/>
</dbReference>
<comment type="caution">
    <text evidence="8">The sequence shown here is derived from an EMBL/GenBank/DDBJ whole genome shotgun (WGS) entry which is preliminary data.</text>
</comment>
<dbReference type="GO" id="GO:0005886">
    <property type="term" value="C:plasma membrane"/>
    <property type="evidence" value="ECO:0007669"/>
    <property type="project" value="UniProtKB-SubCell"/>
</dbReference>
<keyword evidence="9" id="KW-1185">Reference proteome</keyword>
<organism evidence="8 9">
    <name type="scientific">Peribacillus faecalis</name>
    <dbReference type="NCBI Taxonomy" id="2772559"/>
    <lineage>
        <taxon>Bacteria</taxon>
        <taxon>Bacillati</taxon>
        <taxon>Bacillota</taxon>
        <taxon>Bacilli</taxon>
        <taxon>Bacillales</taxon>
        <taxon>Bacillaceae</taxon>
        <taxon>Peribacillus</taxon>
    </lineage>
</organism>
<dbReference type="InterPro" id="IPR038766">
    <property type="entry name" value="Membrane_comp_ABC_pdt"/>
</dbReference>
<dbReference type="AlphaFoldDB" id="A0A927HBR4"/>
<evidence type="ECO:0000256" key="6">
    <source>
        <dbReference type="SAM" id="Phobius"/>
    </source>
</evidence>
<keyword evidence="5 6" id="KW-0472">Membrane</keyword>
<feature type="transmembrane region" description="Helical" evidence="6">
    <location>
        <begin position="647"/>
        <end position="670"/>
    </location>
</feature>
<feature type="domain" description="ABC3 transporter permease C-terminal" evidence="7">
    <location>
        <begin position="286"/>
        <end position="402"/>
    </location>
</feature>
<evidence type="ECO:0000259" key="7">
    <source>
        <dbReference type="Pfam" id="PF02687"/>
    </source>
</evidence>
<feature type="transmembrane region" description="Helical" evidence="6">
    <location>
        <begin position="703"/>
        <end position="722"/>
    </location>
</feature>
<keyword evidence="4 6" id="KW-1133">Transmembrane helix</keyword>
<dbReference type="PANTHER" id="PTHR30287">
    <property type="entry name" value="MEMBRANE COMPONENT OF PREDICTED ABC SUPERFAMILY METABOLITE UPTAKE TRANSPORTER"/>
    <property type="match status" value="1"/>
</dbReference>
<evidence type="ECO:0000256" key="2">
    <source>
        <dbReference type="ARBA" id="ARBA00022475"/>
    </source>
</evidence>
<feature type="transmembrane region" description="Helical" evidence="6">
    <location>
        <begin position="449"/>
        <end position="473"/>
    </location>
</feature>
<dbReference type="Pfam" id="PF02687">
    <property type="entry name" value="FtsX"/>
    <property type="match status" value="2"/>
</dbReference>
<evidence type="ECO:0000256" key="5">
    <source>
        <dbReference type="ARBA" id="ARBA00023136"/>
    </source>
</evidence>
<evidence type="ECO:0000313" key="9">
    <source>
        <dbReference type="Proteomes" id="UP000602076"/>
    </source>
</evidence>
<feature type="transmembrane region" description="Helical" evidence="6">
    <location>
        <begin position="283"/>
        <end position="306"/>
    </location>
</feature>
<evidence type="ECO:0000256" key="3">
    <source>
        <dbReference type="ARBA" id="ARBA00022692"/>
    </source>
</evidence>
<accession>A0A927HBR4</accession>
<feature type="transmembrane region" description="Helical" evidence="6">
    <location>
        <begin position="327"/>
        <end position="353"/>
    </location>
</feature>
<evidence type="ECO:0000256" key="1">
    <source>
        <dbReference type="ARBA" id="ARBA00004651"/>
    </source>
</evidence>
<evidence type="ECO:0000256" key="4">
    <source>
        <dbReference type="ARBA" id="ARBA00022989"/>
    </source>
</evidence>